<dbReference type="GO" id="GO:0031522">
    <property type="term" value="C:cell envelope Sec protein transport complex"/>
    <property type="evidence" value="ECO:0007669"/>
    <property type="project" value="TreeGrafter"/>
</dbReference>
<dbReference type="Proteomes" id="UP000003100">
    <property type="component" value="Unassembled WGS sequence"/>
</dbReference>
<dbReference type="Pfam" id="PF07517">
    <property type="entry name" value="SecA_DEAD"/>
    <property type="match status" value="1"/>
</dbReference>
<sequence>MSVLSKVFGTRSEREVKRISGLVDKIEALRPEMQKLSDEELKGKTREFKNRLAEGETLDDILPEAYATVREAAKRVLNMEHYRVQLIGGIILHQGRIAEMKTGEGKTLVSTLPAYLNALEGEGVHIVTVNDYLAHRDAEWMGKVHEFLGLKVGCVLNSMKSDERREAYACDITYVTNNELGFDYLRDNMVIYKEQLVQRSLHYAIIDEVDSVLIDEARTPLIISGQSGKSTKLYEVCDILARQLERGEASGEMTKMAAIMGEEIEETGDYIVNEKDKIVNLTEEGVKKVEKFFHIENLADPENLEIQHNIILALRAHNLMFKDQDYVVKDDEILIVDEF</sequence>
<protein>
    <submittedName>
        <fullName evidence="6">Uncharacterized protein</fullName>
    </submittedName>
</protein>
<dbReference type="AlphaFoldDB" id="C0CJV7"/>
<dbReference type="GO" id="GO:0043952">
    <property type="term" value="P:protein transport by the Sec complex"/>
    <property type="evidence" value="ECO:0007669"/>
    <property type="project" value="TreeGrafter"/>
</dbReference>
<dbReference type="InterPro" id="IPR014001">
    <property type="entry name" value="Helicase_ATP-bd"/>
</dbReference>
<evidence type="ECO:0000256" key="3">
    <source>
        <dbReference type="ARBA" id="ARBA00023010"/>
    </source>
</evidence>
<comment type="caution">
    <text evidence="6">The sequence shown here is derived from an EMBL/GenBank/DDBJ whole genome shotgun (WGS) entry which is preliminary data.</text>
</comment>
<dbReference type="GO" id="GO:0006886">
    <property type="term" value="P:intracellular protein transport"/>
    <property type="evidence" value="ECO:0007669"/>
    <property type="project" value="InterPro"/>
</dbReference>
<feature type="domain" description="Helicase ATP-binding" evidence="4">
    <location>
        <begin position="87"/>
        <end position="225"/>
    </location>
</feature>
<feature type="domain" description="SecA family profile" evidence="5">
    <location>
        <begin position="1"/>
        <end position="339"/>
    </location>
</feature>
<dbReference type="GO" id="GO:0006605">
    <property type="term" value="P:protein targeting"/>
    <property type="evidence" value="ECO:0007669"/>
    <property type="project" value="InterPro"/>
</dbReference>
<keyword evidence="1" id="KW-1003">Cell membrane</keyword>
<dbReference type="eggNOG" id="COG0653">
    <property type="taxonomic scope" value="Bacteria"/>
</dbReference>
<evidence type="ECO:0000256" key="2">
    <source>
        <dbReference type="ARBA" id="ARBA00022927"/>
    </source>
</evidence>
<dbReference type="InterPro" id="IPR027417">
    <property type="entry name" value="P-loop_NTPase"/>
</dbReference>
<dbReference type="PROSITE" id="PS51192">
    <property type="entry name" value="HELICASE_ATP_BIND_1"/>
    <property type="match status" value="1"/>
</dbReference>
<dbReference type="PRINTS" id="PR00906">
    <property type="entry name" value="SECA"/>
</dbReference>
<gene>
    <name evidence="6" type="ORF">RUMHYD_01127</name>
</gene>
<dbReference type="RefSeq" id="WP_005946980.1">
    <property type="nucleotide sequence ID" value="NZ_GG657680.1"/>
</dbReference>
<dbReference type="InterPro" id="IPR011115">
    <property type="entry name" value="SecA_DEAD"/>
</dbReference>
<dbReference type="SUPFAM" id="SSF52540">
    <property type="entry name" value="P-loop containing nucleoside triphosphate hydrolases"/>
    <property type="match status" value="1"/>
</dbReference>
<dbReference type="SMART" id="SM00957">
    <property type="entry name" value="SecA_DEAD"/>
    <property type="match status" value="1"/>
</dbReference>
<dbReference type="EMBL" id="ACBZ01000050">
    <property type="protein sequence ID" value="EEG49952.1"/>
    <property type="molecule type" value="Genomic_DNA"/>
</dbReference>
<name>C0CJV7_BLAHS</name>
<proteinExistence type="predicted"/>
<evidence type="ECO:0000259" key="5">
    <source>
        <dbReference type="PROSITE" id="PS51196"/>
    </source>
</evidence>
<dbReference type="GO" id="GO:0005886">
    <property type="term" value="C:plasma membrane"/>
    <property type="evidence" value="ECO:0007669"/>
    <property type="project" value="TreeGrafter"/>
</dbReference>
<evidence type="ECO:0000256" key="1">
    <source>
        <dbReference type="ARBA" id="ARBA00022475"/>
    </source>
</evidence>
<dbReference type="PATRIC" id="fig|476272.21.peg.2473"/>
<keyword evidence="2" id="KW-0813">Transport</keyword>
<dbReference type="GO" id="GO:0005524">
    <property type="term" value="F:ATP binding"/>
    <property type="evidence" value="ECO:0007669"/>
    <property type="project" value="InterPro"/>
</dbReference>
<dbReference type="CDD" id="cd17928">
    <property type="entry name" value="DEXDc_SecA"/>
    <property type="match status" value="1"/>
</dbReference>
<dbReference type="SMART" id="SM00958">
    <property type="entry name" value="SecA_PP_bind"/>
    <property type="match status" value="1"/>
</dbReference>
<dbReference type="InterPro" id="IPR014018">
    <property type="entry name" value="SecA_motor_DEAD"/>
</dbReference>
<keyword evidence="3" id="KW-0811">Translocation</keyword>
<dbReference type="Gene3D" id="3.40.50.300">
    <property type="entry name" value="P-loop containing nucleotide triphosphate hydrolases"/>
    <property type="match status" value="1"/>
</dbReference>
<dbReference type="HOGENOM" id="CLU_048833_0_0_9"/>
<reference evidence="6 7" key="2">
    <citation type="submission" date="2009-02" db="EMBL/GenBank/DDBJ databases">
        <title>Draft genome sequence of Blautia hydrogenotrophica DSM 10507 (Ruminococcus hydrogenotrophicus DSM 10507).</title>
        <authorList>
            <person name="Sudarsanam P."/>
            <person name="Ley R."/>
            <person name="Guruge J."/>
            <person name="Turnbaugh P.J."/>
            <person name="Mahowald M."/>
            <person name="Liep D."/>
            <person name="Gordon J."/>
        </authorList>
    </citation>
    <scope>NUCLEOTIDE SEQUENCE [LARGE SCALE GENOMIC DNA]</scope>
    <source>
        <strain evidence="7">DSM 10507 / JCM 14656 / S5a33</strain>
    </source>
</reference>
<dbReference type="GO" id="GO:0017038">
    <property type="term" value="P:protein import"/>
    <property type="evidence" value="ECO:0007669"/>
    <property type="project" value="InterPro"/>
</dbReference>
<organism evidence="6 7">
    <name type="scientific">Blautia hydrogenotrophica (strain DSM 10507 / JCM 14656 / S5a33)</name>
    <name type="common">Ruminococcus hydrogenotrophicus</name>
    <dbReference type="NCBI Taxonomy" id="476272"/>
    <lineage>
        <taxon>Bacteria</taxon>
        <taxon>Bacillati</taxon>
        <taxon>Bacillota</taxon>
        <taxon>Clostridia</taxon>
        <taxon>Lachnospirales</taxon>
        <taxon>Lachnospiraceae</taxon>
        <taxon>Blautia</taxon>
    </lineage>
</organism>
<evidence type="ECO:0000259" key="4">
    <source>
        <dbReference type="PROSITE" id="PS51192"/>
    </source>
</evidence>
<dbReference type="InterPro" id="IPR000185">
    <property type="entry name" value="SecA"/>
</dbReference>
<dbReference type="PANTHER" id="PTHR30612">
    <property type="entry name" value="SECA INNER MEMBRANE COMPONENT OF SEC PROTEIN SECRETION SYSTEM"/>
    <property type="match status" value="1"/>
</dbReference>
<feature type="non-terminal residue" evidence="6">
    <location>
        <position position="339"/>
    </location>
</feature>
<reference evidence="6 7" key="1">
    <citation type="submission" date="2009-01" db="EMBL/GenBank/DDBJ databases">
        <authorList>
            <person name="Fulton L."/>
            <person name="Clifton S."/>
            <person name="Fulton B."/>
            <person name="Xu J."/>
            <person name="Minx P."/>
            <person name="Pepin K.H."/>
            <person name="Johnson M."/>
            <person name="Bhonagiri V."/>
            <person name="Nash W.E."/>
            <person name="Mardis E.R."/>
            <person name="Wilson R.K."/>
        </authorList>
    </citation>
    <scope>NUCLEOTIDE SEQUENCE [LARGE SCALE GENOMIC DNA]</scope>
    <source>
        <strain evidence="7">DSM 10507 / JCM 14656 / S5a33</strain>
    </source>
</reference>
<evidence type="ECO:0000313" key="6">
    <source>
        <dbReference type="EMBL" id="EEG49952.1"/>
    </source>
</evidence>
<evidence type="ECO:0000313" key="7">
    <source>
        <dbReference type="Proteomes" id="UP000003100"/>
    </source>
</evidence>
<dbReference type="PROSITE" id="PS51196">
    <property type="entry name" value="SECA_MOTOR_DEAD"/>
    <property type="match status" value="1"/>
</dbReference>
<dbReference type="InterPro" id="IPR011130">
    <property type="entry name" value="SecA_preprotein_X-link_dom"/>
</dbReference>
<dbReference type="GO" id="GO:0005829">
    <property type="term" value="C:cytosol"/>
    <property type="evidence" value="ECO:0007669"/>
    <property type="project" value="TreeGrafter"/>
</dbReference>
<accession>C0CJV7</accession>
<dbReference type="InterPro" id="IPR036670">
    <property type="entry name" value="SecA_X-link_sf"/>
</dbReference>
<keyword evidence="2" id="KW-0653">Protein transport</keyword>
<dbReference type="SUPFAM" id="SSF81767">
    <property type="entry name" value="Pre-protein crosslinking domain of SecA"/>
    <property type="match status" value="1"/>
</dbReference>
<keyword evidence="1" id="KW-0472">Membrane</keyword>
<dbReference type="PANTHER" id="PTHR30612:SF0">
    <property type="entry name" value="CHLOROPLAST PROTEIN-TRANSPORTING ATPASE"/>
    <property type="match status" value="1"/>
</dbReference>
<keyword evidence="7" id="KW-1185">Reference proteome</keyword>